<keyword evidence="5 15" id="KW-0288">FMN</keyword>
<reference evidence="17 18" key="1">
    <citation type="submission" date="2018-09" db="EMBL/GenBank/DDBJ databases">
        <title>Complete genome sequence of Euzebya sp. DY32-46 isolated from seawater of Pacific Ocean.</title>
        <authorList>
            <person name="Xu L."/>
            <person name="Wu Y.-H."/>
            <person name="Xu X.-W."/>
        </authorList>
    </citation>
    <scope>NUCLEOTIDE SEQUENCE [LARGE SCALE GENOMIC DNA]</scope>
    <source>
        <strain evidence="17 18">DY32-46</strain>
    </source>
</reference>
<dbReference type="GO" id="GO:0009398">
    <property type="term" value="P:FMN biosynthetic process"/>
    <property type="evidence" value="ECO:0007669"/>
    <property type="project" value="UniProtKB-UniRule"/>
</dbReference>
<dbReference type="AlphaFoldDB" id="A0A346Y0Q7"/>
<dbReference type="OrthoDB" id="9803667at2"/>
<dbReference type="GO" id="GO:0009231">
    <property type="term" value="P:riboflavin biosynthetic process"/>
    <property type="evidence" value="ECO:0007669"/>
    <property type="project" value="InterPro"/>
</dbReference>
<dbReference type="Gene3D" id="3.40.50.620">
    <property type="entry name" value="HUPs"/>
    <property type="match status" value="1"/>
</dbReference>
<dbReference type="NCBIfam" id="NF004160">
    <property type="entry name" value="PRK05627.1-3"/>
    <property type="match status" value="1"/>
</dbReference>
<dbReference type="SMART" id="SM00904">
    <property type="entry name" value="Flavokinase"/>
    <property type="match status" value="1"/>
</dbReference>
<evidence type="ECO:0000256" key="9">
    <source>
        <dbReference type="ARBA" id="ARBA00022777"/>
    </source>
</evidence>
<dbReference type="SUPFAM" id="SSF82114">
    <property type="entry name" value="Riboflavin kinase-like"/>
    <property type="match status" value="1"/>
</dbReference>
<evidence type="ECO:0000259" key="16">
    <source>
        <dbReference type="SMART" id="SM00904"/>
    </source>
</evidence>
<dbReference type="CDD" id="cd02064">
    <property type="entry name" value="FAD_synthetase_N"/>
    <property type="match status" value="1"/>
</dbReference>
<proteinExistence type="inferred from homology"/>
<organism evidence="17 18">
    <name type="scientific">Euzebya pacifica</name>
    <dbReference type="NCBI Taxonomy" id="1608957"/>
    <lineage>
        <taxon>Bacteria</taxon>
        <taxon>Bacillati</taxon>
        <taxon>Actinomycetota</taxon>
        <taxon>Nitriliruptoria</taxon>
        <taxon>Euzebyales</taxon>
    </lineage>
</organism>
<keyword evidence="7 15" id="KW-0548">Nucleotidyltransferase</keyword>
<comment type="catalytic activity">
    <reaction evidence="13 15">
        <text>riboflavin + ATP = FMN + ADP + H(+)</text>
        <dbReference type="Rhea" id="RHEA:14357"/>
        <dbReference type="ChEBI" id="CHEBI:15378"/>
        <dbReference type="ChEBI" id="CHEBI:30616"/>
        <dbReference type="ChEBI" id="CHEBI:57986"/>
        <dbReference type="ChEBI" id="CHEBI:58210"/>
        <dbReference type="ChEBI" id="CHEBI:456216"/>
        <dbReference type="EC" id="2.7.1.26"/>
    </reaction>
</comment>
<evidence type="ECO:0000313" key="18">
    <source>
        <dbReference type="Proteomes" id="UP000264006"/>
    </source>
</evidence>
<evidence type="ECO:0000256" key="6">
    <source>
        <dbReference type="ARBA" id="ARBA00022679"/>
    </source>
</evidence>
<dbReference type="PANTHER" id="PTHR22749">
    <property type="entry name" value="RIBOFLAVIN KINASE/FMN ADENYLYLTRANSFERASE"/>
    <property type="match status" value="1"/>
</dbReference>
<dbReference type="GO" id="GO:0003919">
    <property type="term" value="F:FMN adenylyltransferase activity"/>
    <property type="evidence" value="ECO:0007669"/>
    <property type="project" value="UniProtKB-UniRule"/>
</dbReference>
<dbReference type="RefSeq" id="WP_114592454.1">
    <property type="nucleotide sequence ID" value="NZ_CAXIBR010000166.1"/>
</dbReference>
<keyword evidence="11 15" id="KW-0067">ATP-binding</keyword>
<dbReference type="NCBIfam" id="TIGR00125">
    <property type="entry name" value="cyt_tran_rel"/>
    <property type="match status" value="1"/>
</dbReference>
<evidence type="ECO:0000256" key="3">
    <source>
        <dbReference type="ARBA" id="ARBA00005201"/>
    </source>
</evidence>
<dbReference type="FunFam" id="3.40.50.620:FF:000021">
    <property type="entry name" value="Riboflavin biosynthesis protein"/>
    <property type="match status" value="1"/>
</dbReference>
<name>A0A346Y0Q7_9ACTN</name>
<dbReference type="UniPathway" id="UPA00276">
    <property type="reaction ID" value="UER00406"/>
</dbReference>
<keyword evidence="9 15" id="KW-0418">Kinase</keyword>
<evidence type="ECO:0000256" key="4">
    <source>
        <dbReference type="ARBA" id="ARBA00022630"/>
    </source>
</evidence>
<keyword evidence="12" id="KW-0511">Multifunctional enzyme</keyword>
<dbReference type="Proteomes" id="UP000264006">
    <property type="component" value="Chromosome"/>
</dbReference>
<dbReference type="InterPro" id="IPR023468">
    <property type="entry name" value="Riboflavin_kinase"/>
</dbReference>
<dbReference type="KEGG" id="euz:DVS28_a3379"/>
<evidence type="ECO:0000256" key="11">
    <source>
        <dbReference type="ARBA" id="ARBA00022840"/>
    </source>
</evidence>
<evidence type="ECO:0000256" key="12">
    <source>
        <dbReference type="ARBA" id="ARBA00023268"/>
    </source>
</evidence>
<dbReference type="InterPro" id="IPR014729">
    <property type="entry name" value="Rossmann-like_a/b/a_fold"/>
</dbReference>
<dbReference type="GO" id="GO:0008531">
    <property type="term" value="F:riboflavin kinase activity"/>
    <property type="evidence" value="ECO:0007669"/>
    <property type="project" value="UniProtKB-UniRule"/>
</dbReference>
<comment type="pathway">
    <text evidence="3 15">Cofactor biosynthesis; FMN biosynthesis; FMN from riboflavin (ATP route): step 1/1.</text>
</comment>
<dbReference type="EC" id="2.7.1.26" evidence="15"/>
<comment type="similarity">
    <text evidence="15">Belongs to the ribF family.</text>
</comment>
<dbReference type="NCBIfam" id="TIGR00083">
    <property type="entry name" value="ribF"/>
    <property type="match status" value="1"/>
</dbReference>
<dbReference type="FunFam" id="2.40.30.30:FF:000003">
    <property type="entry name" value="Riboflavin biosynthesis protein"/>
    <property type="match status" value="1"/>
</dbReference>
<dbReference type="Gene3D" id="2.40.30.30">
    <property type="entry name" value="Riboflavin kinase-like"/>
    <property type="match status" value="1"/>
</dbReference>
<comment type="pathway">
    <text evidence="2 15">Cofactor biosynthesis; FAD biosynthesis; FAD from FMN: step 1/1.</text>
</comment>
<dbReference type="UniPathway" id="UPA00277">
    <property type="reaction ID" value="UER00407"/>
</dbReference>
<evidence type="ECO:0000256" key="8">
    <source>
        <dbReference type="ARBA" id="ARBA00022741"/>
    </source>
</evidence>
<keyword evidence="18" id="KW-1185">Reference proteome</keyword>
<dbReference type="InterPro" id="IPR015865">
    <property type="entry name" value="Riboflavin_kinase_bac/euk"/>
</dbReference>
<dbReference type="PIRSF" id="PIRSF004491">
    <property type="entry name" value="FAD_Synth"/>
    <property type="match status" value="1"/>
</dbReference>
<gene>
    <name evidence="17" type="ORF">DVS28_a3379</name>
</gene>
<dbReference type="InterPro" id="IPR002606">
    <property type="entry name" value="Riboflavin_kinase_bac"/>
</dbReference>
<dbReference type="NCBIfam" id="NF004162">
    <property type="entry name" value="PRK05627.1-5"/>
    <property type="match status" value="1"/>
</dbReference>
<feature type="domain" description="Riboflavin kinase" evidence="16">
    <location>
        <begin position="183"/>
        <end position="309"/>
    </location>
</feature>
<dbReference type="Pfam" id="PF06574">
    <property type="entry name" value="FAD_syn"/>
    <property type="match status" value="1"/>
</dbReference>
<dbReference type="Pfam" id="PF01687">
    <property type="entry name" value="Flavokinase"/>
    <property type="match status" value="1"/>
</dbReference>
<evidence type="ECO:0000256" key="2">
    <source>
        <dbReference type="ARBA" id="ARBA00004726"/>
    </source>
</evidence>
<keyword evidence="8 15" id="KW-0547">Nucleotide-binding</keyword>
<protein>
    <recommendedName>
        <fullName evidence="15">Riboflavin biosynthesis protein</fullName>
    </recommendedName>
    <domain>
        <recommendedName>
            <fullName evidence="15">Riboflavin kinase</fullName>
            <ecNumber evidence="15">2.7.1.26</ecNumber>
        </recommendedName>
        <alternativeName>
            <fullName evidence="15">Flavokinase</fullName>
        </alternativeName>
    </domain>
    <domain>
        <recommendedName>
            <fullName evidence="15">FMN adenylyltransferase</fullName>
            <ecNumber evidence="15">2.7.7.2</ecNumber>
        </recommendedName>
        <alternativeName>
            <fullName evidence="15">FAD pyrophosphorylase</fullName>
        </alternativeName>
        <alternativeName>
            <fullName evidence="15">FAD synthase</fullName>
        </alternativeName>
    </domain>
</protein>
<dbReference type="EC" id="2.7.7.2" evidence="15"/>
<accession>A0A346Y0Q7</accession>
<dbReference type="InterPro" id="IPR023465">
    <property type="entry name" value="Riboflavin_kinase_dom_sf"/>
</dbReference>
<evidence type="ECO:0000256" key="7">
    <source>
        <dbReference type="ARBA" id="ARBA00022695"/>
    </source>
</evidence>
<evidence type="ECO:0000256" key="13">
    <source>
        <dbReference type="ARBA" id="ARBA00047880"/>
    </source>
</evidence>
<comment type="catalytic activity">
    <reaction evidence="14 15">
        <text>FMN + ATP + H(+) = FAD + diphosphate</text>
        <dbReference type="Rhea" id="RHEA:17237"/>
        <dbReference type="ChEBI" id="CHEBI:15378"/>
        <dbReference type="ChEBI" id="CHEBI:30616"/>
        <dbReference type="ChEBI" id="CHEBI:33019"/>
        <dbReference type="ChEBI" id="CHEBI:57692"/>
        <dbReference type="ChEBI" id="CHEBI:58210"/>
        <dbReference type="EC" id="2.7.7.2"/>
    </reaction>
</comment>
<keyword evidence="10 15" id="KW-0274">FAD</keyword>
<keyword evidence="4 15" id="KW-0285">Flavoprotein</keyword>
<dbReference type="EMBL" id="CP031165">
    <property type="protein sequence ID" value="AXV08054.1"/>
    <property type="molecule type" value="Genomic_DNA"/>
</dbReference>
<dbReference type="GO" id="GO:0005524">
    <property type="term" value="F:ATP binding"/>
    <property type="evidence" value="ECO:0007669"/>
    <property type="project" value="UniProtKB-UniRule"/>
</dbReference>
<evidence type="ECO:0000256" key="15">
    <source>
        <dbReference type="PIRNR" id="PIRNR004491"/>
    </source>
</evidence>
<evidence type="ECO:0000256" key="1">
    <source>
        <dbReference type="ARBA" id="ARBA00002121"/>
    </source>
</evidence>
<comment type="function">
    <text evidence="1">Catalyzes the phosphorylation of riboflavin to FMN followed by the adenylation of FMN to FAD.</text>
</comment>
<evidence type="ECO:0000313" key="17">
    <source>
        <dbReference type="EMBL" id="AXV08054.1"/>
    </source>
</evidence>
<keyword evidence="6 15" id="KW-0808">Transferase</keyword>
<evidence type="ECO:0000256" key="10">
    <source>
        <dbReference type="ARBA" id="ARBA00022827"/>
    </source>
</evidence>
<evidence type="ECO:0000256" key="5">
    <source>
        <dbReference type="ARBA" id="ARBA00022643"/>
    </source>
</evidence>
<dbReference type="GO" id="GO:0006747">
    <property type="term" value="P:FAD biosynthetic process"/>
    <property type="evidence" value="ECO:0007669"/>
    <property type="project" value="UniProtKB-UniRule"/>
</dbReference>
<dbReference type="SUPFAM" id="SSF52374">
    <property type="entry name" value="Nucleotidylyl transferase"/>
    <property type="match status" value="1"/>
</dbReference>
<dbReference type="InterPro" id="IPR004821">
    <property type="entry name" value="Cyt_trans-like"/>
</dbReference>
<dbReference type="InterPro" id="IPR015864">
    <property type="entry name" value="FAD_synthase"/>
</dbReference>
<dbReference type="PANTHER" id="PTHR22749:SF6">
    <property type="entry name" value="RIBOFLAVIN KINASE"/>
    <property type="match status" value="1"/>
</dbReference>
<evidence type="ECO:0000256" key="14">
    <source>
        <dbReference type="ARBA" id="ARBA00049494"/>
    </source>
</evidence>
<sequence>MDATIAIGLDDVEAAPSVVAIGFFDGVHRGHQSLIARTLKIASERDARAVVVTFDRHPMEVVNPGARPPLLMTLEQRLAALAAQDVDLVVALPFDDSLRHLSPMDFVDHVLAGPLQATHVVVGANFRFGHKAAGDVTTLADLGPAFDFTSEAVTLLEMDEAVVSSTEIRGAIERGDVAQAGRWLGRPYVLEGIVVRGDQRGRELGFPTANMQVDPRAAVPSNGVYAGRFGLPDGTWQPCAISVGTNPTFSGVTNLRVEAFLLDFDGDLYGLEAGVQFTHRLRDEVKFDSVDALIEQMHADVARTRELLAD</sequence>